<dbReference type="SUPFAM" id="SSF48208">
    <property type="entry name" value="Six-hairpin glycosidases"/>
    <property type="match status" value="1"/>
</dbReference>
<sequence length="359" mass="40568">MTRNASPNPIFDAIDVRSMAEAICKLQKPDGEIPWSVDGKTDPWDHVESAMALAVAGYLKEARNAFAWSAFTQNEDGSFFPSYRNGQPDEMRKDPNMSTYVALGIYHYYLISGDKDYLAQMWPTIEKAINFAVSLQSPEGPIFWSQDMDGNVDKRCMLTGSSSIYMSIQSALAIAKCLNKSRPQWEFARRKLGKAIRTRPELFDESKSRYSMDWYYPILCGAVSGEEAQNRIDQYWNDFVVENWGVRCVSDRPWVTMAESSECVLALAGIGMFEQAEAIFKWVKGSCFDNGLYWTGITVPDSVIWPEEQTAWTTAAVLLAADALYTWTPGSHIFSHEYWKDHRTHAKSGIGKRDKSPAA</sequence>
<accession>A0A1M6QC07</accession>
<evidence type="ECO:0000313" key="1">
    <source>
        <dbReference type="EMBL" id="SHK17711.1"/>
    </source>
</evidence>
<dbReference type="InterPro" id="IPR008928">
    <property type="entry name" value="6-hairpin_glycosidase_sf"/>
</dbReference>
<dbReference type="STRING" id="1121393.SAMN02745216_03029"/>
<keyword evidence="2" id="KW-1185">Reference proteome</keyword>
<dbReference type="EMBL" id="FQZU01000019">
    <property type="protein sequence ID" value="SHK17711.1"/>
    <property type="molecule type" value="Genomic_DNA"/>
</dbReference>
<dbReference type="Proteomes" id="UP000183994">
    <property type="component" value="Unassembled WGS sequence"/>
</dbReference>
<name>A0A1M6QC07_9BACT</name>
<organism evidence="1 2">
    <name type="scientific">Desulfatibacillum alkenivorans DSM 16219</name>
    <dbReference type="NCBI Taxonomy" id="1121393"/>
    <lineage>
        <taxon>Bacteria</taxon>
        <taxon>Pseudomonadati</taxon>
        <taxon>Thermodesulfobacteriota</taxon>
        <taxon>Desulfobacteria</taxon>
        <taxon>Desulfobacterales</taxon>
        <taxon>Desulfatibacillaceae</taxon>
        <taxon>Desulfatibacillum</taxon>
    </lineage>
</organism>
<dbReference type="RefSeq" id="WP_073477086.1">
    <property type="nucleotide sequence ID" value="NZ_FQZU01000019.1"/>
</dbReference>
<dbReference type="InterPro" id="IPR012341">
    <property type="entry name" value="6hp_glycosidase-like_sf"/>
</dbReference>
<evidence type="ECO:0000313" key="2">
    <source>
        <dbReference type="Proteomes" id="UP000183994"/>
    </source>
</evidence>
<proteinExistence type="predicted"/>
<dbReference type="OrthoDB" id="9758578at2"/>
<evidence type="ECO:0008006" key="3">
    <source>
        <dbReference type="Google" id="ProtNLM"/>
    </source>
</evidence>
<dbReference type="GO" id="GO:0005975">
    <property type="term" value="P:carbohydrate metabolic process"/>
    <property type="evidence" value="ECO:0007669"/>
    <property type="project" value="InterPro"/>
</dbReference>
<dbReference type="AlphaFoldDB" id="A0A1M6QC07"/>
<protein>
    <recommendedName>
        <fullName evidence="3">Prenyltransferase and squalene oxidase repeat-containing protein</fullName>
    </recommendedName>
</protein>
<reference evidence="2" key="1">
    <citation type="submission" date="2016-11" db="EMBL/GenBank/DDBJ databases">
        <authorList>
            <person name="Varghese N."/>
            <person name="Submissions S."/>
        </authorList>
    </citation>
    <scope>NUCLEOTIDE SEQUENCE [LARGE SCALE GENOMIC DNA]</scope>
    <source>
        <strain evidence="2">DSM 16219</strain>
    </source>
</reference>
<dbReference type="Gene3D" id="1.50.10.10">
    <property type="match status" value="1"/>
</dbReference>
<gene>
    <name evidence="1" type="ORF">SAMN02745216_03029</name>
</gene>